<evidence type="ECO:0000256" key="8">
    <source>
        <dbReference type="ARBA" id="ARBA00023169"/>
    </source>
</evidence>
<keyword evidence="8" id="KW-0270">Exopolysaccharide synthesis</keyword>
<dbReference type="EMBL" id="CP064942">
    <property type="protein sequence ID" value="QPH55960.1"/>
    <property type="molecule type" value="Genomic_DNA"/>
</dbReference>
<evidence type="ECO:0000256" key="2">
    <source>
        <dbReference type="ARBA" id="ARBA00006464"/>
    </source>
</evidence>
<keyword evidence="13" id="KW-1185">Reference proteome</keyword>
<keyword evidence="3" id="KW-1003">Cell membrane</keyword>
<dbReference type="GO" id="GO:0000271">
    <property type="term" value="P:polysaccharide biosynthetic process"/>
    <property type="evidence" value="ECO:0007669"/>
    <property type="project" value="UniProtKB-KW"/>
</dbReference>
<evidence type="ECO:0000259" key="11">
    <source>
        <dbReference type="Pfam" id="PF02397"/>
    </source>
</evidence>
<proteinExistence type="inferred from homology"/>
<accession>A0A7S9LVX3</accession>
<feature type="region of interest" description="Disordered" evidence="9">
    <location>
        <begin position="1"/>
        <end position="33"/>
    </location>
</feature>
<protein>
    <submittedName>
        <fullName evidence="12">Sugar transferase</fullName>
    </submittedName>
</protein>
<keyword evidence="6 10" id="KW-1133">Transmembrane helix</keyword>
<feature type="compositionally biased region" description="Low complexity" evidence="9">
    <location>
        <begin position="1"/>
        <end position="19"/>
    </location>
</feature>
<evidence type="ECO:0000313" key="12">
    <source>
        <dbReference type="EMBL" id="QPH55960.1"/>
    </source>
</evidence>
<evidence type="ECO:0000256" key="7">
    <source>
        <dbReference type="ARBA" id="ARBA00023136"/>
    </source>
</evidence>
<keyword evidence="5 10" id="KW-0812">Transmembrane</keyword>
<evidence type="ECO:0000256" key="6">
    <source>
        <dbReference type="ARBA" id="ARBA00022989"/>
    </source>
</evidence>
<evidence type="ECO:0000256" key="5">
    <source>
        <dbReference type="ARBA" id="ARBA00022692"/>
    </source>
</evidence>
<dbReference type="InterPro" id="IPR003362">
    <property type="entry name" value="Bact_transf"/>
</dbReference>
<dbReference type="PANTHER" id="PTHR30576:SF4">
    <property type="entry name" value="UNDECAPRENYL-PHOSPHATE GALACTOSE PHOSPHOTRANSFERASE"/>
    <property type="match status" value="1"/>
</dbReference>
<organism evidence="12 13">
    <name type="scientific">Pontivivens ytuae</name>
    <dbReference type="NCBI Taxonomy" id="2789856"/>
    <lineage>
        <taxon>Bacteria</taxon>
        <taxon>Pseudomonadati</taxon>
        <taxon>Pseudomonadota</taxon>
        <taxon>Alphaproteobacteria</taxon>
        <taxon>Rhodobacterales</taxon>
        <taxon>Paracoccaceae</taxon>
        <taxon>Pontivivens</taxon>
    </lineage>
</organism>
<name>A0A7S9LVX3_9RHOB</name>
<comment type="subcellular location">
    <subcellularLocation>
        <location evidence="1">Cell membrane</location>
    </subcellularLocation>
</comment>
<reference evidence="12 13" key="1">
    <citation type="submission" date="2020-11" db="EMBL/GenBank/DDBJ databases">
        <title>Description of Pontivivens ytuae sp. nov. isolated from deep sea sediment of Mariana Trench.</title>
        <authorList>
            <person name="Wang Z."/>
            <person name="Sun Q.-L."/>
            <person name="Xu X.-D."/>
            <person name="Tang Y.-Z."/>
            <person name="Zhang J."/>
        </authorList>
    </citation>
    <scope>NUCLEOTIDE SEQUENCE [LARGE SCALE GENOMIC DNA]</scope>
    <source>
        <strain evidence="12 13">MT2928</strain>
    </source>
</reference>
<evidence type="ECO:0000256" key="4">
    <source>
        <dbReference type="ARBA" id="ARBA00022679"/>
    </source>
</evidence>
<sequence>MGLHVSPTPASYAPATPGRSLRRPKRPSRASSSLLSYPRLGKRLLDIAGASAALLILSPIMLLLWALARLDGGRGLFGHDRVGRDGKVFKCWKFRSMRVDANDALQKHLKGNPAAAAEWRNVRKLAYDPRITPIGRIMRKYSLDELPQFWNVLRGDMSLIGPRPVCLDELPRYGRAATLYLSVRPGLTGLWQVSGRNALSYAQRVVLDVEYCNRMDALLDLRICLATVRVVIAGHGR</sequence>
<evidence type="ECO:0000256" key="10">
    <source>
        <dbReference type="SAM" id="Phobius"/>
    </source>
</evidence>
<dbReference type="PANTHER" id="PTHR30576">
    <property type="entry name" value="COLANIC BIOSYNTHESIS UDP-GLUCOSE LIPID CARRIER TRANSFERASE"/>
    <property type="match status" value="1"/>
</dbReference>
<evidence type="ECO:0000256" key="3">
    <source>
        <dbReference type="ARBA" id="ARBA00022475"/>
    </source>
</evidence>
<comment type="similarity">
    <text evidence="2">Belongs to the bacterial sugar transferase family.</text>
</comment>
<dbReference type="Pfam" id="PF02397">
    <property type="entry name" value="Bac_transf"/>
    <property type="match status" value="1"/>
</dbReference>
<feature type="domain" description="Bacterial sugar transferase" evidence="11">
    <location>
        <begin position="42"/>
        <end position="232"/>
    </location>
</feature>
<dbReference type="Proteomes" id="UP000594800">
    <property type="component" value="Chromosome"/>
</dbReference>
<feature type="transmembrane region" description="Helical" evidence="10">
    <location>
        <begin position="47"/>
        <end position="68"/>
    </location>
</feature>
<evidence type="ECO:0000256" key="1">
    <source>
        <dbReference type="ARBA" id="ARBA00004236"/>
    </source>
</evidence>
<dbReference type="KEGG" id="poz:I0K15_09625"/>
<dbReference type="GO" id="GO:0016780">
    <property type="term" value="F:phosphotransferase activity, for other substituted phosphate groups"/>
    <property type="evidence" value="ECO:0007669"/>
    <property type="project" value="TreeGrafter"/>
</dbReference>
<evidence type="ECO:0000313" key="13">
    <source>
        <dbReference type="Proteomes" id="UP000594800"/>
    </source>
</evidence>
<evidence type="ECO:0000256" key="9">
    <source>
        <dbReference type="SAM" id="MobiDB-lite"/>
    </source>
</evidence>
<gene>
    <name evidence="12" type="ORF">I0K15_09625</name>
</gene>
<dbReference type="AlphaFoldDB" id="A0A7S9LVX3"/>
<keyword evidence="7 10" id="KW-0472">Membrane</keyword>
<keyword evidence="4 12" id="KW-0808">Transferase</keyword>
<dbReference type="GO" id="GO:0005886">
    <property type="term" value="C:plasma membrane"/>
    <property type="evidence" value="ECO:0007669"/>
    <property type="project" value="UniProtKB-SubCell"/>
</dbReference>